<keyword evidence="2" id="KW-1185">Reference proteome</keyword>
<protein>
    <submittedName>
        <fullName evidence="1">Uncharacterized protein</fullName>
    </submittedName>
</protein>
<dbReference type="RefSeq" id="WP_266130438.1">
    <property type="nucleotide sequence ID" value="NZ_JAPKMY010000005.1"/>
</dbReference>
<dbReference type="Proteomes" id="UP001146019">
    <property type="component" value="Unassembled WGS sequence"/>
</dbReference>
<proteinExistence type="predicted"/>
<evidence type="ECO:0000313" key="1">
    <source>
        <dbReference type="EMBL" id="MCX5468239.1"/>
    </source>
</evidence>
<reference evidence="1" key="1">
    <citation type="submission" date="2022-11" db="EMBL/GenBank/DDBJ databases">
        <title>Biodiversity and phylogenetic relationships of bacteria.</title>
        <authorList>
            <person name="Machado R.A.R."/>
            <person name="Bhat A."/>
            <person name="Loulou A."/>
            <person name="Kallel S."/>
        </authorList>
    </citation>
    <scope>NUCLEOTIDE SEQUENCE</scope>
    <source>
        <strain evidence="1">A-IN1</strain>
    </source>
</reference>
<organism evidence="1 2">
    <name type="scientific">Acinetobacter nematophilus</name>
    <dbReference type="NCBI Taxonomy" id="2994642"/>
    <lineage>
        <taxon>Bacteria</taxon>
        <taxon>Pseudomonadati</taxon>
        <taxon>Pseudomonadota</taxon>
        <taxon>Gammaproteobacteria</taxon>
        <taxon>Moraxellales</taxon>
        <taxon>Moraxellaceae</taxon>
        <taxon>Acinetobacter</taxon>
    </lineage>
</organism>
<gene>
    <name evidence="1" type="ORF">OSH00_10830</name>
</gene>
<dbReference type="EMBL" id="JAPKMY010000005">
    <property type="protein sequence ID" value="MCX5468239.1"/>
    <property type="molecule type" value="Genomic_DNA"/>
</dbReference>
<dbReference type="AlphaFoldDB" id="A0A9X3E0W8"/>
<sequence length="252" mass="28800">MWKKLRITILLMILLIVGVNAWRDMNQDWTKPIVVLLHPINADGQVSTSHYIQQISVDDLQEMTHYLVQQSLLFRGQATSFHFQLGRELNTPPPKFPDSTGILNTILWSLKFRFYAWKQHQGEDGAPSVTLYLNYYDPKLQKVLKHSTALERGRIGSVNLFASQKQSSSNQVVLVHELLHTFGAQDKYDLSTGQPLYPTGYANPEQEPLYPQQRAEIMGGYIPLSQSKSKTPERLADTMISRLTAQEMGWVK</sequence>
<name>A0A9X3E0W8_9GAMM</name>
<comment type="caution">
    <text evidence="1">The sequence shown here is derived from an EMBL/GenBank/DDBJ whole genome shotgun (WGS) entry which is preliminary data.</text>
</comment>
<evidence type="ECO:0000313" key="2">
    <source>
        <dbReference type="Proteomes" id="UP001146019"/>
    </source>
</evidence>
<accession>A0A9X3E0W8</accession>